<dbReference type="AlphaFoldDB" id="A0AAW0CZZ5"/>
<evidence type="ECO:0000256" key="2">
    <source>
        <dbReference type="ARBA" id="ARBA00022801"/>
    </source>
</evidence>
<comment type="similarity">
    <text evidence="1 3">Belongs to the type-B carboxylesterase/lipase family.</text>
</comment>
<evidence type="ECO:0000256" key="3">
    <source>
        <dbReference type="RuleBase" id="RU361235"/>
    </source>
</evidence>
<keyword evidence="6" id="KW-1185">Reference proteome</keyword>
<keyword evidence="2 3" id="KW-0378">Hydrolase</keyword>
<dbReference type="Gene3D" id="3.40.50.1820">
    <property type="entry name" value="alpha/beta hydrolase"/>
    <property type="match status" value="1"/>
</dbReference>
<evidence type="ECO:0000256" key="1">
    <source>
        <dbReference type="ARBA" id="ARBA00005964"/>
    </source>
</evidence>
<dbReference type="Pfam" id="PF00135">
    <property type="entry name" value="COesterase"/>
    <property type="match status" value="1"/>
</dbReference>
<dbReference type="PROSITE" id="PS00941">
    <property type="entry name" value="CARBOXYLESTERASE_B_2"/>
    <property type="match status" value="1"/>
</dbReference>
<accession>A0AAW0CZZ5</accession>
<sequence length="548" mass="60391">MLEVIHDMFYHYIFHVLLLSSAVFSQSTPLDVRLRSGTFRGVSTANGTEKWLGIPYAAAPVGSRRFKSPAPLKHGPMAGNELVKDASQFGNACPQLPSSSLGAPISEDCLFLNVWRPQNTSADAKLPILVWFHGGAYTNGAGSSPSTDPTRIILRSVEIQKPIIFISVNYRLNTFGFLASSVVPKEDLNAGLLDQAEALRFIRQNIGAFGGDPNKVTIWGQSAGAGSVEALFLFPGEEEPMFRAGISDSSTGPFKSSPPPETYDKPGKPFTRILQATGCSAGPDAVDCLRSVPFETLMNASNRMIANTLNSQLWQPTISPGSKFFAQASDIIKSGNFVHLPYLAGTNVNEGAGFSISLRNLNLTGSAQDAAFDDFIGRLLIDDSTVTEDVFQETNQLWAENDRTLNAPFNTGDSLFDRAEAWYTDNMYLAPRRLLFEHAAEKQDVFAYYFREFIPGNDPTLGVVHASELQLFFGPVPDVEVDFANTMTDFYVNFINDLNPGSEWPKYNLEERPVLQLLRGNITVITDDWDIDKTDFLNSEEVLNEFQK</sequence>
<feature type="domain" description="Carboxylesterase type B" evidence="4">
    <location>
        <begin position="32"/>
        <end position="519"/>
    </location>
</feature>
<dbReference type="InterPro" id="IPR019826">
    <property type="entry name" value="Carboxylesterase_B_AS"/>
</dbReference>
<comment type="caution">
    <text evidence="5">The sequence shown here is derived from an EMBL/GenBank/DDBJ whole genome shotgun (WGS) entry which is preliminary data.</text>
</comment>
<evidence type="ECO:0000313" key="5">
    <source>
        <dbReference type="EMBL" id="KAK7044075.1"/>
    </source>
</evidence>
<reference evidence="5 6" key="1">
    <citation type="submission" date="2024-01" db="EMBL/GenBank/DDBJ databases">
        <title>A draft genome for a cacao thread blight-causing isolate of Paramarasmius palmivorus.</title>
        <authorList>
            <person name="Baruah I.K."/>
            <person name="Bukari Y."/>
            <person name="Amoako-Attah I."/>
            <person name="Meinhardt L.W."/>
            <person name="Bailey B.A."/>
            <person name="Cohen S.P."/>
        </authorList>
    </citation>
    <scope>NUCLEOTIDE SEQUENCE [LARGE SCALE GENOMIC DNA]</scope>
    <source>
        <strain evidence="5 6">GH-12</strain>
    </source>
</reference>
<dbReference type="GO" id="GO:0016787">
    <property type="term" value="F:hydrolase activity"/>
    <property type="evidence" value="ECO:0007669"/>
    <property type="project" value="UniProtKB-KW"/>
</dbReference>
<dbReference type="EMBL" id="JAYKXP010000026">
    <property type="protein sequence ID" value="KAK7044075.1"/>
    <property type="molecule type" value="Genomic_DNA"/>
</dbReference>
<proteinExistence type="inferred from homology"/>
<protein>
    <recommendedName>
        <fullName evidence="3">Carboxylic ester hydrolase</fullName>
        <ecNumber evidence="3">3.1.1.-</ecNumber>
    </recommendedName>
</protein>
<evidence type="ECO:0000313" key="6">
    <source>
        <dbReference type="Proteomes" id="UP001383192"/>
    </source>
</evidence>
<dbReference type="PROSITE" id="PS00122">
    <property type="entry name" value="CARBOXYLESTERASE_B_1"/>
    <property type="match status" value="1"/>
</dbReference>
<dbReference type="InterPro" id="IPR002018">
    <property type="entry name" value="CarbesteraseB"/>
</dbReference>
<dbReference type="InterPro" id="IPR019819">
    <property type="entry name" value="Carboxylesterase_B_CS"/>
</dbReference>
<dbReference type="PANTHER" id="PTHR11559">
    <property type="entry name" value="CARBOXYLESTERASE"/>
    <property type="match status" value="1"/>
</dbReference>
<gene>
    <name evidence="5" type="ORF">VNI00_007791</name>
</gene>
<dbReference type="InterPro" id="IPR029058">
    <property type="entry name" value="AB_hydrolase_fold"/>
</dbReference>
<dbReference type="SUPFAM" id="SSF53474">
    <property type="entry name" value="alpha/beta-Hydrolases"/>
    <property type="match status" value="1"/>
</dbReference>
<dbReference type="Proteomes" id="UP001383192">
    <property type="component" value="Unassembled WGS sequence"/>
</dbReference>
<dbReference type="InterPro" id="IPR050309">
    <property type="entry name" value="Type-B_Carboxylest/Lipase"/>
</dbReference>
<organism evidence="5 6">
    <name type="scientific">Paramarasmius palmivorus</name>
    <dbReference type="NCBI Taxonomy" id="297713"/>
    <lineage>
        <taxon>Eukaryota</taxon>
        <taxon>Fungi</taxon>
        <taxon>Dikarya</taxon>
        <taxon>Basidiomycota</taxon>
        <taxon>Agaricomycotina</taxon>
        <taxon>Agaricomycetes</taxon>
        <taxon>Agaricomycetidae</taxon>
        <taxon>Agaricales</taxon>
        <taxon>Marasmiineae</taxon>
        <taxon>Marasmiaceae</taxon>
        <taxon>Paramarasmius</taxon>
    </lineage>
</organism>
<dbReference type="EC" id="3.1.1.-" evidence="3"/>
<name>A0AAW0CZZ5_9AGAR</name>
<evidence type="ECO:0000259" key="4">
    <source>
        <dbReference type="Pfam" id="PF00135"/>
    </source>
</evidence>